<keyword evidence="1" id="KW-0812">Transmembrane</keyword>
<dbReference type="EMBL" id="JAUKUC010000001">
    <property type="protein sequence ID" value="MDO1513915.1"/>
    <property type="molecule type" value="Genomic_DNA"/>
</dbReference>
<reference evidence="2" key="1">
    <citation type="journal article" date="2014" name="Int. J. Syst. Evol. Microbiol.">
        <title>Complete genome of a new Firmicutes species belonging to the dominant human colonic microbiota ('Ruminococcus bicirculans') reveals two chromosomes and a selective capacity to utilize plant glucans.</title>
        <authorList>
            <consortium name="NISC Comparative Sequencing Program"/>
            <person name="Wegmann U."/>
            <person name="Louis P."/>
            <person name="Goesmann A."/>
            <person name="Henrissat B."/>
            <person name="Duncan S.H."/>
            <person name="Flint H.J."/>
        </authorList>
    </citation>
    <scope>NUCLEOTIDE SEQUENCE</scope>
    <source>
        <strain evidence="2">CECT 8869</strain>
    </source>
</reference>
<keyword evidence="1" id="KW-0472">Membrane</keyword>
<evidence type="ECO:0000313" key="3">
    <source>
        <dbReference type="Proteomes" id="UP001168579"/>
    </source>
</evidence>
<comment type="caution">
    <text evidence="2">The sequence shown here is derived from an EMBL/GenBank/DDBJ whole genome shotgun (WGS) entry which is preliminary data.</text>
</comment>
<proteinExistence type="predicted"/>
<dbReference type="Proteomes" id="UP001168579">
    <property type="component" value="Unassembled WGS sequence"/>
</dbReference>
<gene>
    <name evidence="2" type="ORF">Q2T41_14735</name>
</gene>
<feature type="transmembrane region" description="Helical" evidence="1">
    <location>
        <begin position="57"/>
        <end position="83"/>
    </location>
</feature>
<organism evidence="2 3">
    <name type="scientific">Maribacter confluentis</name>
    <dbReference type="NCBI Taxonomy" id="1656093"/>
    <lineage>
        <taxon>Bacteria</taxon>
        <taxon>Pseudomonadati</taxon>
        <taxon>Bacteroidota</taxon>
        <taxon>Flavobacteriia</taxon>
        <taxon>Flavobacteriales</taxon>
        <taxon>Flavobacteriaceae</taxon>
        <taxon>Maribacter</taxon>
    </lineage>
</organism>
<evidence type="ECO:0008006" key="4">
    <source>
        <dbReference type="Google" id="ProtNLM"/>
    </source>
</evidence>
<keyword evidence="1" id="KW-1133">Transmembrane helix</keyword>
<keyword evidence="3" id="KW-1185">Reference proteome</keyword>
<name>A0ABT8RST3_9FLAO</name>
<protein>
    <recommendedName>
        <fullName evidence="4">ABC transmembrane type-1 domain-containing protein</fullName>
    </recommendedName>
</protein>
<reference evidence="2" key="2">
    <citation type="submission" date="2023-06" db="EMBL/GenBank/DDBJ databases">
        <authorList>
            <person name="Lucena T."/>
            <person name="Sun Q."/>
        </authorList>
    </citation>
    <scope>NUCLEOTIDE SEQUENCE</scope>
    <source>
        <strain evidence="2">CECT 8869</strain>
    </source>
</reference>
<evidence type="ECO:0000256" key="1">
    <source>
        <dbReference type="SAM" id="Phobius"/>
    </source>
</evidence>
<accession>A0ABT8RST3</accession>
<evidence type="ECO:0000313" key="2">
    <source>
        <dbReference type="EMBL" id="MDO1513915.1"/>
    </source>
</evidence>
<feature type="transmembrane region" description="Helical" evidence="1">
    <location>
        <begin position="89"/>
        <end position="113"/>
    </location>
</feature>
<sequence>MTFKFILLRSWLRALDSSFLEKLEYMANKPKKLSMRLGCNAARVVATRIIHSPGEQLISIITSTFSLCNGMWPTQILTATIFIVGLVPYHWAGLASVGAVVSIAILGNVYSLLVPKGLSKSILSSQISS</sequence>
<dbReference type="RefSeq" id="WP_304436694.1">
    <property type="nucleotide sequence ID" value="NZ_JAUKUC010000001.1"/>
</dbReference>